<reference evidence="6" key="1">
    <citation type="journal article" date="2019" name="Int. J. Syst. Evol. Microbiol.">
        <title>The Global Catalogue of Microorganisms (GCM) 10K type strain sequencing project: providing services to taxonomists for standard genome sequencing and annotation.</title>
        <authorList>
            <consortium name="The Broad Institute Genomics Platform"/>
            <consortium name="The Broad Institute Genome Sequencing Center for Infectious Disease"/>
            <person name="Wu L."/>
            <person name="Ma J."/>
        </authorList>
    </citation>
    <scope>NUCLEOTIDE SEQUENCE [LARGE SCALE GENOMIC DNA]</scope>
    <source>
        <strain evidence="6">NBRC 109019</strain>
    </source>
</reference>
<keyword evidence="2" id="KW-0479">Metal-binding</keyword>
<accession>A0ABM8H366</accession>
<dbReference type="InterPro" id="IPR005950">
    <property type="entry name" value="ModA"/>
</dbReference>
<dbReference type="PROSITE" id="PS51257">
    <property type="entry name" value="PROKAR_LIPOPROTEIN"/>
    <property type="match status" value="1"/>
</dbReference>
<dbReference type="InterPro" id="IPR050682">
    <property type="entry name" value="ModA/WtpA"/>
</dbReference>
<organism evidence="5 6">
    <name type="scientific">Agromyces marinus</name>
    <dbReference type="NCBI Taxonomy" id="1389020"/>
    <lineage>
        <taxon>Bacteria</taxon>
        <taxon>Bacillati</taxon>
        <taxon>Actinomycetota</taxon>
        <taxon>Actinomycetes</taxon>
        <taxon>Micrococcales</taxon>
        <taxon>Microbacteriaceae</taxon>
        <taxon>Agromyces</taxon>
    </lineage>
</organism>
<name>A0ABM8H366_9MICO</name>
<gene>
    <name evidence="5" type="ORF">GCM10025870_22430</name>
</gene>
<evidence type="ECO:0000256" key="3">
    <source>
        <dbReference type="ARBA" id="ARBA00022729"/>
    </source>
</evidence>
<dbReference type="RefSeq" id="WP_234660005.1">
    <property type="nucleotide sequence ID" value="NZ_AP027734.1"/>
</dbReference>
<keyword evidence="6" id="KW-1185">Reference proteome</keyword>
<dbReference type="EMBL" id="AP027734">
    <property type="protein sequence ID" value="BDZ55170.1"/>
    <property type="molecule type" value="Genomic_DNA"/>
</dbReference>
<dbReference type="Proteomes" id="UP001321477">
    <property type="component" value="Chromosome"/>
</dbReference>
<protein>
    <submittedName>
        <fullName evidence="5">Molybdate-binding protein</fullName>
    </submittedName>
</protein>
<keyword evidence="3 4" id="KW-0732">Signal</keyword>
<dbReference type="PANTHER" id="PTHR30632">
    <property type="entry name" value="MOLYBDATE-BINDING PERIPLASMIC PROTEIN"/>
    <property type="match status" value="1"/>
</dbReference>
<dbReference type="PIRSF" id="PIRSF004846">
    <property type="entry name" value="ModA"/>
    <property type="match status" value="1"/>
</dbReference>
<dbReference type="Gene3D" id="3.40.190.10">
    <property type="entry name" value="Periplasmic binding protein-like II"/>
    <property type="match status" value="2"/>
</dbReference>
<proteinExistence type="inferred from homology"/>
<comment type="similarity">
    <text evidence="1">Belongs to the bacterial solute-binding protein ModA family.</text>
</comment>
<sequence>MTRTAGPKRMPRHAAPAAVLAVAALALAGCAAGSDSPAGAAASGGTTDQAGAALEPGTVTVFAAASLTEPFEELATRFEAEHPGVEVALNFGGSGGLAEQIVSGAPADVFAAAAEPPMGVVAGAGLAIDPTLFATNTLQLVVPAGNPADVTGLDDLARTELRVALCDPSVPCGAASDALLDRAGIAPAPDTLESDVKAVLTKVSLDEVDAALVYRTDVASAAGAVEGIEVPEAASVVNRYPISVLAGAPRPDAAAAFVAFVTGTEGADVLGALGFGAP</sequence>
<evidence type="ECO:0000313" key="6">
    <source>
        <dbReference type="Proteomes" id="UP001321477"/>
    </source>
</evidence>
<evidence type="ECO:0000256" key="2">
    <source>
        <dbReference type="ARBA" id="ARBA00022723"/>
    </source>
</evidence>
<evidence type="ECO:0000313" key="5">
    <source>
        <dbReference type="EMBL" id="BDZ55170.1"/>
    </source>
</evidence>
<dbReference type="PANTHER" id="PTHR30632:SF0">
    <property type="entry name" value="SULFATE-BINDING PROTEIN"/>
    <property type="match status" value="1"/>
</dbReference>
<dbReference type="SUPFAM" id="SSF53850">
    <property type="entry name" value="Periplasmic binding protein-like II"/>
    <property type="match status" value="1"/>
</dbReference>
<feature type="chain" id="PRO_5046923207" evidence="4">
    <location>
        <begin position="29"/>
        <end position="278"/>
    </location>
</feature>
<evidence type="ECO:0000256" key="1">
    <source>
        <dbReference type="ARBA" id="ARBA00009175"/>
    </source>
</evidence>
<evidence type="ECO:0000256" key="4">
    <source>
        <dbReference type="SAM" id="SignalP"/>
    </source>
</evidence>
<dbReference type="Pfam" id="PF13531">
    <property type="entry name" value="SBP_bac_11"/>
    <property type="match status" value="1"/>
</dbReference>
<feature type="signal peptide" evidence="4">
    <location>
        <begin position="1"/>
        <end position="28"/>
    </location>
</feature>
<dbReference type="NCBIfam" id="TIGR01256">
    <property type="entry name" value="modA"/>
    <property type="match status" value="1"/>
</dbReference>